<dbReference type="InterPro" id="IPR052381">
    <property type="entry name" value="AAA_domain_protein"/>
</dbReference>
<name>A0A1J5E165_9BACT</name>
<evidence type="ECO:0000259" key="5">
    <source>
        <dbReference type="SMART" id="SM00382"/>
    </source>
</evidence>
<dbReference type="GO" id="GO:0005524">
    <property type="term" value="F:ATP binding"/>
    <property type="evidence" value="ECO:0007669"/>
    <property type="project" value="UniProtKB-KW"/>
</dbReference>
<evidence type="ECO:0000313" key="7">
    <source>
        <dbReference type="Proteomes" id="UP000183085"/>
    </source>
</evidence>
<evidence type="ECO:0000256" key="4">
    <source>
        <dbReference type="ARBA" id="ARBA00040480"/>
    </source>
</evidence>
<dbReference type="EMBL" id="MNYI01000058">
    <property type="protein sequence ID" value="OIP42148.1"/>
    <property type="molecule type" value="Genomic_DNA"/>
</dbReference>
<keyword evidence="1" id="KW-0547">Nucleotide-binding</keyword>
<evidence type="ECO:0000256" key="1">
    <source>
        <dbReference type="ARBA" id="ARBA00022741"/>
    </source>
</evidence>
<keyword evidence="2" id="KW-0067">ATP-binding</keyword>
<accession>A0A1J5E165</accession>
<feature type="domain" description="AAA+ ATPase" evidence="5">
    <location>
        <begin position="274"/>
        <end position="407"/>
    </location>
</feature>
<dbReference type="Proteomes" id="UP000183085">
    <property type="component" value="Unassembled WGS sequence"/>
</dbReference>
<dbReference type="InterPro" id="IPR003593">
    <property type="entry name" value="AAA+_ATPase"/>
</dbReference>
<dbReference type="AlphaFoldDB" id="A0A1J5E165"/>
<protein>
    <recommendedName>
        <fullName evidence="4">Uncharacterized AAA domain-containing protein ycf46</fullName>
    </recommendedName>
</protein>
<reference evidence="6 7" key="1">
    <citation type="journal article" date="2016" name="Environ. Microbiol.">
        <title>Genomic resolution of a cold subsurface aquifer community provides metabolic insights for novel microbes adapted to high CO concentrations.</title>
        <authorList>
            <person name="Probst A.J."/>
            <person name="Castelle C.J."/>
            <person name="Singh A."/>
            <person name="Brown C.T."/>
            <person name="Anantharaman K."/>
            <person name="Sharon I."/>
            <person name="Hug L.A."/>
            <person name="Burstein D."/>
            <person name="Emerson J.B."/>
            <person name="Thomas B.C."/>
            <person name="Banfield J.F."/>
        </authorList>
    </citation>
    <scope>NUCLEOTIDE SEQUENCE [LARGE SCALE GENOMIC DNA]</scope>
    <source>
        <strain evidence="6">CG2_30_40_21</strain>
    </source>
</reference>
<dbReference type="STRING" id="1817895.AUJ95_02055"/>
<comment type="caution">
    <text evidence="6">The sequence shown here is derived from an EMBL/GenBank/DDBJ whole genome shotgun (WGS) entry which is preliminary data.</text>
</comment>
<dbReference type="Pfam" id="PF00004">
    <property type="entry name" value="AAA"/>
    <property type="match status" value="1"/>
</dbReference>
<dbReference type="SUPFAM" id="SSF52540">
    <property type="entry name" value="P-loop containing nucleoside triphosphate hydrolases"/>
    <property type="match status" value="2"/>
</dbReference>
<dbReference type="SMART" id="SM00382">
    <property type="entry name" value="AAA"/>
    <property type="match status" value="1"/>
</dbReference>
<sequence length="446" mass="50544">MDFKQEMEIYLRSKFTVIWVVTYEEERLIDDLKELCEKNNRMLATWDVAAFFQGVVNVSGSLPDAHDPKTVLEAINKANKDRSSVFLLKDFHACLDKQVQLIRQFRNLSQQLKYTQKSIVISSSTSHIPDELKDDIFIVEFPSPTIKELEGILDRFAKNPQIKVDLTNLGREKILRSALGLSSNQAQRVFGKAIVAEIKDAEGRVTKPAGILDERSIDMITSEKKGIIRESGALEFYSPQETMSDVGGLEVLKGWLRNREKAFSKEARDYGLPAPKGIALIGIPGTGKSLTAKMVAGLWHLPLVRLDVGALFGGLVGQSEENTRRALALVETISPCLMWIDEMEKGFATGGGDGGTSQRVFQNILTWMQEKSKPVFVIGTANNISALPPEFLRKGRFDRLLRNRKLTTTRIHRKPYYHLYYFFKSFPCNIKFLIFNQYRINLFNII</sequence>
<evidence type="ECO:0000256" key="2">
    <source>
        <dbReference type="ARBA" id="ARBA00022840"/>
    </source>
</evidence>
<dbReference type="InterPro" id="IPR003959">
    <property type="entry name" value="ATPase_AAA_core"/>
</dbReference>
<dbReference type="Gene3D" id="3.40.50.300">
    <property type="entry name" value="P-loop containing nucleotide triphosphate hydrolases"/>
    <property type="match status" value="1"/>
</dbReference>
<gene>
    <name evidence="6" type="ORF">AUJ95_02055</name>
</gene>
<dbReference type="PANTHER" id="PTHR42960">
    <property type="entry name" value="YCF46 PROTEIN"/>
    <property type="match status" value="1"/>
</dbReference>
<dbReference type="InterPro" id="IPR027417">
    <property type="entry name" value="P-loop_NTPase"/>
</dbReference>
<organism evidence="6 7">
    <name type="scientific">Candidatus Desantisbacteria bacterium CG2_30_40_21</name>
    <dbReference type="NCBI Taxonomy" id="1817895"/>
    <lineage>
        <taxon>Bacteria</taxon>
        <taxon>Candidatus Desantisiibacteriota</taxon>
    </lineage>
</organism>
<evidence type="ECO:0000313" key="6">
    <source>
        <dbReference type="EMBL" id="OIP42148.1"/>
    </source>
</evidence>
<dbReference type="GO" id="GO:0016887">
    <property type="term" value="F:ATP hydrolysis activity"/>
    <property type="evidence" value="ECO:0007669"/>
    <property type="project" value="InterPro"/>
</dbReference>
<proteinExistence type="inferred from homology"/>
<evidence type="ECO:0000256" key="3">
    <source>
        <dbReference type="ARBA" id="ARBA00038088"/>
    </source>
</evidence>
<comment type="similarity">
    <text evidence="3">Belongs to the AAA ATPase family. Highly divergent.</text>
</comment>
<dbReference type="PANTHER" id="PTHR42960:SF1">
    <property type="entry name" value="YCF46 PROTEIN"/>
    <property type="match status" value="1"/>
</dbReference>